<dbReference type="GO" id="GO:0016989">
    <property type="term" value="F:sigma factor antagonist activity"/>
    <property type="evidence" value="ECO:0007669"/>
    <property type="project" value="TreeGrafter"/>
</dbReference>
<dbReference type="Gene3D" id="2.60.120.1440">
    <property type="match status" value="1"/>
</dbReference>
<dbReference type="STRING" id="1849968.A8C32_06950"/>
<proteinExistence type="predicted"/>
<dbReference type="Pfam" id="PF04773">
    <property type="entry name" value="FecR"/>
    <property type="match status" value="1"/>
</dbReference>
<keyword evidence="1" id="KW-0472">Membrane</keyword>
<name>A0A1E5SII4_9FLAO</name>
<evidence type="ECO:0000313" key="5">
    <source>
        <dbReference type="Proteomes" id="UP000095713"/>
    </source>
</evidence>
<dbReference type="Proteomes" id="UP000095713">
    <property type="component" value="Unassembled WGS sequence"/>
</dbReference>
<sequence length="323" mass="36730">MDENKNIVDDTLILKYLENKASVQETVLVEKWITLKSDNLTYFNETKQIWETAIIAKDFENINVDISWEEVKNKISPKESVKFREKIAVLWKVAAILLLLLAIAVPALWNDSKVIIAHDTTEFTLPDGTSVWLKKGSKLIYDNNFNDNNREIELIGEGFFNVKKNKNKPFIVALNNTKTTVLGTQFNLQSRHHGKVTSLVLVEGRVTFANKNNKLVVLPGESVIATDTGTMSKTKTKNENFDSWKTKKLIFNQTPLSKVITDLSSTYNLTIELENSKLKNCTLTTKFDQASVKEVLETLELLFKISVKRERDFVLLKGGNCLQ</sequence>
<organism evidence="4 5">
    <name type="scientific">Flavivirga aquatica</name>
    <dbReference type="NCBI Taxonomy" id="1849968"/>
    <lineage>
        <taxon>Bacteria</taxon>
        <taxon>Pseudomonadati</taxon>
        <taxon>Bacteroidota</taxon>
        <taxon>Flavobacteriia</taxon>
        <taxon>Flavobacteriales</taxon>
        <taxon>Flavobacteriaceae</taxon>
        <taxon>Flavivirga</taxon>
    </lineage>
</organism>
<dbReference type="OrthoDB" id="704021at2"/>
<dbReference type="Gene3D" id="3.55.50.30">
    <property type="match status" value="1"/>
</dbReference>
<keyword evidence="5" id="KW-1185">Reference proteome</keyword>
<reference evidence="4 5" key="1">
    <citation type="submission" date="2016-05" db="EMBL/GenBank/DDBJ databases">
        <title>Draft Genome Sequence of Algibacter sp. Strain SK-16 Isolated from the Surface Water of Aburatsubo Inlet.</title>
        <authorList>
            <person name="Wong S.-K."/>
            <person name="Yoshizawa S."/>
            <person name="Nakajima Y."/>
            <person name="Ogura Y."/>
            <person name="Tetsuya H."/>
            <person name="Hamasaki K."/>
        </authorList>
    </citation>
    <scope>NUCLEOTIDE SEQUENCE [LARGE SCALE GENOMIC DNA]</scope>
    <source>
        <strain evidence="4 5">SK-16</strain>
    </source>
</reference>
<feature type="domain" description="FecR protein" evidence="2">
    <location>
        <begin position="120"/>
        <end position="206"/>
    </location>
</feature>
<dbReference type="InterPro" id="IPR032508">
    <property type="entry name" value="FecR_C"/>
</dbReference>
<dbReference type="PIRSF" id="PIRSF018266">
    <property type="entry name" value="FecR"/>
    <property type="match status" value="1"/>
</dbReference>
<evidence type="ECO:0000256" key="1">
    <source>
        <dbReference type="SAM" id="Phobius"/>
    </source>
</evidence>
<dbReference type="Pfam" id="PF16344">
    <property type="entry name" value="FecR_C"/>
    <property type="match status" value="1"/>
</dbReference>
<evidence type="ECO:0000259" key="3">
    <source>
        <dbReference type="Pfam" id="PF16344"/>
    </source>
</evidence>
<evidence type="ECO:0008006" key="6">
    <source>
        <dbReference type="Google" id="ProtNLM"/>
    </source>
</evidence>
<dbReference type="RefSeq" id="WP_069831603.1">
    <property type="nucleotide sequence ID" value="NZ_MDJD01000054.1"/>
</dbReference>
<dbReference type="PANTHER" id="PTHR30273">
    <property type="entry name" value="PERIPLASMIC SIGNAL SENSOR AND SIGMA FACTOR ACTIVATOR FECR-RELATED"/>
    <property type="match status" value="1"/>
</dbReference>
<dbReference type="AlphaFoldDB" id="A0A1E5SII4"/>
<gene>
    <name evidence="4" type="ORF">A8C32_06950</name>
</gene>
<feature type="domain" description="Protein FecR C-terminal" evidence="3">
    <location>
        <begin position="248"/>
        <end position="312"/>
    </location>
</feature>
<evidence type="ECO:0000259" key="2">
    <source>
        <dbReference type="Pfam" id="PF04773"/>
    </source>
</evidence>
<feature type="transmembrane region" description="Helical" evidence="1">
    <location>
        <begin position="89"/>
        <end position="109"/>
    </location>
</feature>
<dbReference type="InterPro" id="IPR012373">
    <property type="entry name" value="Ferrdict_sens_TM"/>
</dbReference>
<accession>A0A1E5SII4</accession>
<dbReference type="InterPro" id="IPR006860">
    <property type="entry name" value="FecR"/>
</dbReference>
<dbReference type="EMBL" id="MDJD01000054">
    <property type="protein sequence ID" value="OEJ98920.1"/>
    <property type="molecule type" value="Genomic_DNA"/>
</dbReference>
<evidence type="ECO:0000313" key="4">
    <source>
        <dbReference type="EMBL" id="OEJ98920.1"/>
    </source>
</evidence>
<keyword evidence="1" id="KW-1133">Transmembrane helix</keyword>
<comment type="caution">
    <text evidence="4">The sequence shown here is derived from an EMBL/GenBank/DDBJ whole genome shotgun (WGS) entry which is preliminary data.</text>
</comment>
<protein>
    <recommendedName>
        <fullName evidence="6">Iron dicitrate transport regulator FecR</fullName>
    </recommendedName>
</protein>
<dbReference type="PANTHER" id="PTHR30273:SF2">
    <property type="entry name" value="PROTEIN FECR"/>
    <property type="match status" value="1"/>
</dbReference>
<keyword evidence="1" id="KW-0812">Transmembrane</keyword>